<comment type="caution">
    <text evidence="1">The sequence shown here is derived from an EMBL/GenBank/DDBJ whole genome shotgun (WGS) entry which is preliminary data.</text>
</comment>
<gene>
    <name evidence="1" type="ORF">GCM10022281_04930</name>
</gene>
<reference evidence="2" key="1">
    <citation type="journal article" date="2019" name="Int. J. Syst. Evol. Microbiol.">
        <title>The Global Catalogue of Microorganisms (GCM) 10K type strain sequencing project: providing services to taxonomists for standard genome sequencing and annotation.</title>
        <authorList>
            <consortium name="The Broad Institute Genomics Platform"/>
            <consortium name="The Broad Institute Genome Sequencing Center for Infectious Disease"/>
            <person name="Wu L."/>
            <person name="Ma J."/>
        </authorList>
    </citation>
    <scope>NUCLEOTIDE SEQUENCE [LARGE SCALE GENOMIC DNA]</scope>
    <source>
        <strain evidence="2">JCM 17564</strain>
    </source>
</reference>
<protein>
    <recommendedName>
        <fullName evidence="3">Apea-like HEPN domain-containing protein</fullName>
    </recommendedName>
</protein>
<evidence type="ECO:0008006" key="3">
    <source>
        <dbReference type="Google" id="ProtNLM"/>
    </source>
</evidence>
<name>A0ABP7TP45_9SPHN</name>
<organism evidence="1 2">
    <name type="scientific">Sphingomonas rosea</name>
    <dbReference type="NCBI Taxonomy" id="335605"/>
    <lineage>
        <taxon>Bacteria</taxon>
        <taxon>Pseudomonadati</taxon>
        <taxon>Pseudomonadota</taxon>
        <taxon>Alphaproteobacteria</taxon>
        <taxon>Sphingomonadales</taxon>
        <taxon>Sphingomonadaceae</taxon>
        <taxon>Sphingomonas</taxon>
    </lineage>
</organism>
<dbReference type="EMBL" id="BAABBR010000001">
    <property type="protein sequence ID" value="GAA4028856.1"/>
    <property type="molecule type" value="Genomic_DNA"/>
</dbReference>
<sequence>MSPSDRLAKRVEALLGDPKAGSDFADLFETRSVFVHGRSIEGLVPSKDRTLARQLARRVTMALIDAAIWPAGQMARADYLNGLA</sequence>
<dbReference type="Proteomes" id="UP001424459">
    <property type="component" value="Unassembled WGS sequence"/>
</dbReference>
<evidence type="ECO:0000313" key="1">
    <source>
        <dbReference type="EMBL" id="GAA4028856.1"/>
    </source>
</evidence>
<keyword evidence="2" id="KW-1185">Reference proteome</keyword>
<proteinExistence type="predicted"/>
<accession>A0ABP7TP45</accession>
<evidence type="ECO:0000313" key="2">
    <source>
        <dbReference type="Proteomes" id="UP001424459"/>
    </source>
</evidence>